<dbReference type="CDD" id="cd20348">
    <property type="entry name" value="BRcat_RBR_EMI"/>
    <property type="match status" value="1"/>
</dbReference>
<keyword evidence="4" id="KW-0963">Cytoplasm</keyword>
<dbReference type="FunFam" id="2.20.25.20:FF:000006">
    <property type="entry name" value="F-box only protein 5"/>
    <property type="match status" value="1"/>
</dbReference>
<dbReference type="GeneID" id="115433752"/>
<dbReference type="RefSeq" id="XP_030011099.1">
    <property type="nucleotide sequence ID" value="XM_030155239.1"/>
</dbReference>
<feature type="compositionally biased region" description="Polar residues" evidence="14">
    <location>
        <begin position="122"/>
        <end position="131"/>
    </location>
</feature>
<dbReference type="GO" id="GO:0016567">
    <property type="term" value="P:protein ubiquitination"/>
    <property type="evidence" value="ECO:0007669"/>
    <property type="project" value="UniProtKB-UniPathway"/>
</dbReference>
<dbReference type="GO" id="GO:0045835">
    <property type="term" value="P:negative regulation of meiotic nuclear division"/>
    <property type="evidence" value="ECO:0007669"/>
    <property type="project" value="InterPro"/>
</dbReference>
<gene>
    <name evidence="16" type="primary">fbxo5</name>
</gene>
<dbReference type="InterPro" id="IPR047147">
    <property type="entry name" value="FBX5_43"/>
</dbReference>
<evidence type="ECO:0000256" key="13">
    <source>
        <dbReference type="PROSITE-ProRule" id="PRU01220"/>
    </source>
</evidence>
<name>A0A673CAC8_9TELE</name>
<dbReference type="InParanoid" id="A0A673CAC8"/>
<feature type="region of interest" description="Disordered" evidence="14">
    <location>
        <begin position="426"/>
        <end position="446"/>
    </location>
</feature>
<evidence type="ECO:0000256" key="4">
    <source>
        <dbReference type="ARBA" id="ARBA00022490"/>
    </source>
</evidence>
<evidence type="ECO:0000259" key="15">
    <source>
        <dbReference type="PROSITE" id="PS51872"/>
    </source>
</evidence>
<dbReference type="GO" id="GO:0008270">
    <property type="term" value="F:zinc ion binding"/>
    <property type="evidence" value="ECO:0007669"/>
    <property type="project" value="UniProtKB-KW"/>
</dbReference>
<dbReference type="InterPro" id="IPR036047">
    <property type="entry name" value="F-box-like_dom_sf"/>
</dbReference>
<reference evidence="16" key="2">
    <citation type="submission" date="2025-08" db="UniProtKB">
        <authorList>
            <consortium name="Ensembl"/>
        </authorList>
    </citation>
    <scope>IDENTIFICATION</scope>
</reference>
<dbReference type="PROSITE" id="PS51872">
    <property type="entry name" value="ZF_ZBR"/>
    <property type="match status" value="1"/>
</dbReference>
<dbReference type="CTD" id="26271"/>
<evidence type="ECO:0000256" key="12">
    <source>
        <dbReference type="ARBA" id="ARBA00023306"/>
    </source>
</evidence>
<evidence type="ECO:0000313" key="17">
    <source>
        <dbReference type="Proteomes" id="UP000472271"/>
    </source>
</evidence>
<dbReference type="PANTHER" id="PTHR15493">
    <property type="entry name" value="F-BOX ONLY PROTEIN 5 AND 43"/>
    <property type="match status" value="1"/>
</dbReference>
<dbReference type="GO" id="GO:0005634">
    <property type="term" value="C:nucleus"/>
    <property type="evidence" value="ECO:0007669"/>
    <property type="project" value="UniProtKB-SubCell"/>
</dbReference>
<sequence length="446" mass="49815">MPHSKRIIMKFPRQEASRTFSMDKNSAAAESKVLHLKSSPVKEPPPCKPLVTPADVTLVLSHNNDTKAVHNKENNTNGKDIDRIVGERLEDSGYLSLHNSQIEEEDDHFHVQAPTTLPPSAATHQQKTISPKPSPTKCQGRMDSVSPVASTPVLRQKRVDTYSMSSTPSDSNNNPYLPILKFEQAVCEELAKSFQKTKRYDWSVITKVAEDHLLDRVIGRQMGLAYIDIFSSLLTRNMRGILTCILALLGDMDLISCQKVSKTWRKIICEDSAALKRCQQAEQALRESGSSLRQKTSGLTRDVAVSRMVLSCVQSLASPNVSSSSPLSSIQSCKNNRLLESSSKGRMPNTDCTRFKEYVEAASTLKQHESLRHCKRCNSPATHFPETQRATCTRLSCLFDFCTRCQEGFHGSMPCRVVQPRPHFNTSKTTTILPGSARSKRNIRRL</sequence>
<dbReference type="Gene3D" id="2.20.25.20">
    <property type="match status" value="1"/>
</dbReference>
<dbReference type="GO" id="GO:0007088">
    <property type="term" value="P:regulation of mitotic nuclear division"/>
    <property type="evidence" value="ECO:0007669"/>
    <property type="project" value="InterPro"/>
</dbReference>
<keyword evidence="11" id="KW-0539">Nucleus</keyword>
<feature type="domain" description="ZBR-type" evidence="15">
    <location>
        <begin position="370"/>
        <end position="418"/>
    </location>
</feature>
<evidence type="ECO:0000313" key="16">
    <source>
        <dbReference type="Ensembl" id="ENSSORP00005052521.1"/>
    </source>
</evidence>
<dbReference type="GO" id="GO:0051301">
    <property type="term" value="P:cell division"/>
    <property type="evidence" value="ECO:0007669"/>
    <property type="project" value="UniProtKB-KW"/>
</dbReference>
<dbReference type="PANTHER" id="PTHR15493:SF8">
    <property type="entry name" value="F-BOX ONLY PROTEIN 5"/>
    <property type="match status" value="1"/>
</dbReference>
<dbReference type="SUPFAM" id="SSF81383">
    <property type="entry name" value="F-box domain"/>
    <property type="match status" value="1"/>
</dbReference>
<keyword evidence="9" id="KW-0833">Ubl conjugation pathway</keyword>
<keyword evidence="5" id="KW-0132">Cell division</keyword>
<feature type="region of interest" description="Disordered" evidence="14">
    <location>
        <begin position="112"/>
        <end position="150"/>
    </location>
</feature>
<proteinExistence type="predicted"/>
<evidence type="ECO:0000256" key="3">
    <source>
        <dbReference type="ARBA" id="ARBA00004906"/>
    </source>
</evidence>
<keyword evidence="12" id="KW-0131">Cell cycle</keyword>
<protein>
    <recommendedName>
        <fullName evidence="15">ZBR-type domain-containing protein</fullName>
    </recommendedName>
</protein>
<evidence type="ECO:0000256" key="1">
    <source>
        <dbReference type="ARBA" id="ARBA00004123"/>
    </source>
</evidence>
<evidence type="ECO:0000256" key="14">
    <source>
        <dbReference type="SAM" id="MobiDB-lite"/>
    </source>
</evidence>
<reference evidence="16" key="1">
    <citation type="submission" date="2019-06" db="EMBL/GenBank/DDBJ databases">
        <authorList>
            <consortium name="Wellcome Sanger Institute Data Sharing"/>
        </authorList>
    </citation>
    <scope>NUCLEOTIDE SEQUENCE [LARGE SCALE GENOMIC DNA]</scope>
</reference>
<keyword evidence="6" id="KW-0479">Metal-binding</keyword>
<evidence type="ECO:0000256" key="7">
    <source>
        <dbReference type="ARBA" id="ARBA00022771"/>
    </source>
</evidence>
<keyword evidence="7 13" id="KW-0863">Zinc-finger</keyword>
<dbReference type="UniPathway" id="UPA00143"/>
<comment type="subcellular location">
    <subcellularLocation>
        <location evidence="2">Cytoplasm</location>
    </subcellularLocation>
    <subcellularLocation>
        <location evidence="1">Nucleus</location>
    </subcellularLocation>
</comment>
<dbReference type="InterPro" id="IPR044064">
    <property type="entry name" value="ZF_ZBR"/>
</dbReference>
<keyword evidence="17" id="KW-1185">Reference proteome</keyword>
<keyword evidence="8" id="KW-0498">Mitosis</keyword>
<dbReference type="AlphaFoldDB" id="A0A673CAC8"/>
<evidence type="ECO:0000256" key="11">
    <source>
        <dbReference type="ARBA" id="ARBA00023242"/>
    </source>
</evidence>
<reference evidence="16" key="3">
    <citation type="submission" date="2025-09" db="UniProtKB">
        <authorList>
            <consortium name="Ensembl"/>
        </authorList>
    </citation>
    <scope>IDENTIFICATION</scope>
</reference>
<evidence type="ECO:0000256" key="8">
    <source>
        <dbReference type="ARBA" id="ARBA00022776"/>
    </source>
</evidence>
<evidence type="ECO:0000256" key="2">
    <source>
        <dbReference type="ARBA" id="ARBA00004496"/>
    </source>
</evidence>
<evidence type="ECO:0000256" key="5">
    <source>
        <dbReference type="ARBA" id="ARBA00022618"/>
    </source>
</evidence>
<dbReference type="Ensembl" id="ENSSORT00005053769.1">
    <property type="protein sequence ID" value="ENSSORP00005052521.1"/>
    <property type="gene ID" value="ENSSORG00005023663.1"/>
</dbReference>
<evidence type="ECO:0000256" key="9">
    <source>
        <dbReference type="ARBA" id="ARBA00022786"/>
    </source>
</evidence>
<organism evidence="16 17">
    <name type="scientific">Sphaeramia orbicularis</name>
    <name type="common">orbiculate cardinalfish</name>
    <dbReference type="NCBI Taxonomy" id="375764"/>
    <lineage>
        <taxon>Eukaryota</taxon>
        <taxon>Metazoa</taxon>
        <taxon>Chordata</taxon>
        <taxon>Craniata</taxon>
        <taxon>Vertebrata</taxon>
        <taxon>Euteleostomi</taxon>
        <taxon>Actinopterygii</taxon>
        <taxon>Neopterygii</taxon>
        <taxon>Teleostei</taxon>
        <taxon>Neoteleostei</taxon>
        <taxon>Acanthomorphata</taxon>
        <taxon>Gobiaria</taxon>
        <taxon>Kurtiformes</taxon>
        <taxon>Apogonoidei</taxon>
        <taxon>Apogonidae</taxon>
        <taxon>Apogoninae</taxon>
        <taxon>Sphaeramia</taxon>
    </lineage>
</organism>
<keyword evidence="10" id="KW-0862">Zinc</keyword>
<comment type="pathway">
    <text evidence="3">Protein modification; protein ubiquitination.</text>
</comment>
<dbReference type="Pfam" id="PF00646">
    <property type="entry name" value="F-box"/>
    <property type="match status" value="1"/>
</dbReference>
<accession>A0A673CAC8</accession>
<evidence type="ECO:0000256" key="10">
    <source>
        <dbReference type="ARBA" id="ARBA00022833"/>
    </source>
</evidence>
<dbReference type="SUPFAM" id="SSF57850">
    <property type="entry name" value="RING/U-box"/>
    <property type="match status" value="1"/>
</dbReference>
<dbReference type="GO" id="GO:0005737">
    <property type="term" value="C:cytoplasm"/>
    <property type="evidence" value="ECO:0007669"/>
    <property type="project" value="UniProtKB-SubCell"/>
</dbReference>
<dbReference type="FunCoup" id="A0A673CAC8">
    <property type="interactions" value="1148"/>
</dbReference>
<dbReference type="OrthoDB" id="9984940at2759"/>
<dbReference type="InterPro" id="IPR001810">
    <property type="entry name" value="F-box_dom"/>
</dbReference>
<evidence type="ECO:0000256" key="6">
    <source>
        <dbReference type="ARBA" id="ARBA00022723"/>
    </source>
</evidence>
<dbReference type="Proteomes" id="UP000472271">
    <property type="component" value="Chromosome 15"/>
</dbReference>